<keyword evidence="7 8" id="KW-0472">Membrane</keyword>
<evidence type="ECO:0000256" key="8">
    <source>
        <dbReference type="SAM" id="Phobius"/>
    </source>
</evidence>
<feature type="transmembrane region" description="Helical" evidence="8">
    <location>
        <begin position="60"/>
        <end position="77"/>
    </location>
</feature>
<dbReference type="GO" id="GO:0009103">
    <property type="term" value="P:lipopolysaccharide biosynthetic process"/>
    <property type="evidence" value="ECO:0007669"/>
    <property type="project" value="UniProtKB-ARBA"/>
</dbReference>
<evidence type="ECO:0000256" key="5">
    <source>
        <dbReference type="ARBA" id="ARBA00022692"/>
    </source>
</evidence>
<dbReference type="GO" id="GO:0005886">
    <property type="term" value="C:plasma membrane"/>
    <property type="evidence" value="ECO:0007669"/>
    <property type="project" value="UniProtKB-SubCell"/>
</dbReference>
<feature type="transmembrane region" description="Helical" evidence="8">
    <location>
        <begin position="84"/>
        <end position="103"/>
    </location>
</feature>
<feature type="transmembrane region" description="Helical" evidence="8">
    <location>
        <begin position="109"/>
        <end position="127"/>
    </location>
</feature>
<accession>A0A832CYM2</accession>
<dbReference type="InterPro" id="IPR050297">
    <property type="entry name" value="LipidA_mod_glycosyltrf_83"/>
</dbReference>
<keyword evidence="2" id="KW-1003">Cell membrane</keyword>
<evidence type="ECO:0000256" key="3">
    <source>
        <dbReference type="ARBA" id="ARBA00022676"/>
    </source>
</evidence>
<dbReference type="PANTHER" id="PTHR33908">
    <property type="entry name" value="MANNOSYLTRANSFERASE YKCB-RELATED"/>
    <property type="match status" value="1"/>
</dbReference>
<evidence type="ECO:0000256" key="4">
    <source>
        <dbReference type="ARBA" id="ARBA00022679"/>
    </source>
</evidence>
<dbReference type="GO" id="GO:0016763">
    <property type="term" value="F:pentosyltransferase activity"/>
    <property type="evidence" value="ECO:0007669"/>
    <property type="project" value="TreeGrafter"/>
</dbReference>
<feature type="transmembrane region" description="Helical" evidence="8">
    <location>
        <begin position="7"/>
        <end position="26"/>
    </location>
</feature>
<feature type="transmembrane region" description="Helical" evidence="8">
    <location>
        <begin position="199"/>
        <end position="220"/>
    </location>
</feature>
<evidence type="ECO:0000256" key="2">
    <source>
        <dbReference type="ARBA" id="ARBA00022475"/>
    </source>
</evidence>
<comment type="caution">
    <text evidence="9">The sequence shown here is derived from an EMBL/GenBank/DDBJ whole genome shotgun (WGS) entry which is preliminary data.</text>
</comment>
<reference evidence="9" key="1">
    <citation type="journal article" date="2020" name="mSystems">
        <title>Genome- and Community-Level Interaction Insights into Carbon Utilization and Element Cycling Functions of Hydrothermarchaeota in Hydrothermal Sediment.</title>
        <authorList>
            <person name="Zhou Z."/>
            <person name="Liu Y."/>
            <person name="Xu W."/>
            <person name="Pan J."/>
            <person name="Luo Z.H."/>
            <person name="Li M."/>
        </authorList>
    </citation>
    <scope>NUCLEOTIDE SEQUENCE [LARGE SCALE GENOMIC DNA]</scope>
    <source>
        <strain evidence="9">SpSt-500</strain>
    </source>
</reference>
<feature type="transmembrane region" description="Helical" evidence="8">
    <location>
        <begin position="422"/>
        <end position="444"/>
    </location>
</feature>
<evidence type="ECO:0000256" key="7">
    <source>
        <dbReference type="ARBA" id="ARBA00023136"/>
    </source>
</evidence>
<feature type="transmembrane region" description="Helical" evidence="8">
    <location>
        <begin position="330"/>
        <end position="347"/>
    </location>
</feature>
<gene>
    <name evidence="9" type="ORF">ENS56_11080</name>
</gene>
<dbReference type="AlphaFoldDB" id="A0A832CYM2"/>
<feature type="transmembrane region" description="Helical" evidence="8">
    <location>
        <begin position="299"/>
        <end position="318"/>
    </location>
</feature>
<feature type="transmembrane region" description="Helical" evidence="8">
    <location>
        <begin position="381"/>
        <end position="402"/>
    </location>
</feature>
<organism evidence="9">
    <name type="scientific">Ignavibacterium album</name>
    <dbReference type="NCBI Taxonomy" id="591197"/>
    <lineage>
        <taxon>Bacteria</taxon>
        <taxon>Pseudomonadati</taxon>
        <taxon>Ignavibacteriota</taxon>
        <taxon>Ignavibacteria</taxon>
        <taxon>Ignavibacteriales</taxon>
        <taxon>Ignavibacteriaceae</taxon>
        <taxon>Ignavibacterium</taxon>
    </lineage>
</organism>
<keyword evidence="5 8" id="KW-0812">Transmembrane</keyword>
<evidence type="ECO:0008006" key="10">
    <source>
        <dbReference type="Google" id="ProtNLM"/>
    </source>
</evidence>
<proteinExistence type="predicted"/>
<comment type="subcellular location">
    <subcellularLocation>
        <location evidence="1">Cell membrane</location>
        <topology evidence="1">Multi-pass membrane protein</topology>
    </subcellularLocation>
</comment>
<sequence length="502" mass="59297">MGKDKKHLLIAFSIYLVGVILFFNRFQFNINPDAISYFSISKKYFLSHYSEAINGYWGPLYSWIILPSFFLAIEPVVFARLINVMFSFMLLNLIYYYSAIINFDNRTKIIAIYFFILPALFFTFWYVTPDYLLLIITLIYILMVLDENFLSDFKITLFSSFIASLMYLTKSYGLAFFLVFQSLVFLIFYLRKKELRKKILLNYIISIIFFLMIISPWVYLISNKYGYFTFSTSGKINLLIVNPELNFHHPPIENGLIAPSDKYSVSAWDDPDVNLYPEWSPFKSMDDFKFFTFNLLKNIAKFFAMMFLFSPIGIITLIFFRKEFFQDQRILILILAALINGLGYCLIYVENRYIWVSLVLFAMLSFIPIKKLFENIHQKRAVILIATFLISLSTIPFILLAFKNYTYDNKAYHYSSFMKQNFNIKGNIASTSNWGFSLSLAYFLDSKYFGEEKKRYFDSEFLSKLKKFDIDYLFHYSKTDTTIDGLKFVAKIDSLYLFKVIK</sequence>
<keyword evidence="4" id="KW-0808">Transferase</keyword>
<feature type="transmembrane region" description="Helical" evidence="8">
    <location>
        <begin position="171"/>
        <end position="190"/>
    </location>
</feature>
<evidence type="ECO:0000256" key="6">
    <source>
        <dbReference type="ARBA" id="ARBA00022989"/>
    </source>
</evidence>
<feature type="transmembrane region" description="Helical" evidence="8">
    <location>
        <begin position="132"/>
        <end position="151"/>
    </location>
</feature>
<name>A0A832CYM2_9BACT</name>
<keyword evidence="3" id="KW-0328">Glycosyltransferase</keyword>
<evidence type="ECO:0000313" key="9">
    <source>
        <dbReference type="EMBL" id="HGT48571.1"/>
    </source>
</evidence>
<keyword evidence="6 8" id="KW-1133">Transmembrane helix</keyword>
<evidence type="ECO:0000256" key="1">
    <source>
        <dbReference type="ARBA" id="ARBA00004651"/>
    </source>
</evidence>
<dbReference type="EMBL" id="DSVI01000018">
    <property type="protein sequence ID" value="HGT48571.1"/>
    <property type="molecule type" value="Genomic_DNA"/>
</dbReference>
<protein>
    <recommendedName>
        <fullName evidence="10">Glycosyltransferase RgtA/B/C/D-like domain-containing protein</fullName>
    </recommendedName>
</protein>
<dbReference type="PANTHER" id="PTHR33908:SF11">
    <property type="entry name" value="MEMBRANE PROTEIN"/>
    <property type="match status" value="1"/>
</dbReference>
<feature type="transmembrane region" description="Helical" evidence="8">
    <location>
        <begin position="353"/>
        <end position="369"/>
    </location>
</feature>